<dbReference type="SUPFAM" id="SSF50978">
    <property type="entry name" value="WD40 repeat-like"/>
    <property type="match status" value="1"/>
</dbReference>
<evidence type="ECO:0000313" key="2">
    <source>
        <dbReference type="Proteomes" id="UP000051952"/>
    </source>
</evidence>
<reference evidence="2" key="1">
    <citation type="submission" date="2015-09" db="EMBL/GenBank/DDBJ databases">
        <authorList>
            <consortium name="Pathogen Informatics"/>
        </authorList>
    </citation>
    <scope>NUCLEOTIDE SEQUENCE [LARGE SCALE GENOMIC DNA]</scope>
    <source>
        <strain evidence="2">Lake Konstanz</strain>
    </source>
</reference>
<dbReference type="VEuPathDB" id="TriTrypDB:BSAL_55235"/>
<dbReference type="InterPro" id="IPR036322">
    <property type="entry name" value="WD40_repeat_dom_sf"/>
</dbReference>
<protein>
    <submittedName>
        <fullName evidence="1">Uncharacterized protein</fullName>
    </submittedName>
</protein>
<proteinExistence type="predicted"/>
<gene>
    <name evidence="1" type="ORF">BSAL_55235</name>
</gene>
<name>A0A0S4IIX5_BODSA</name>
<sequence>PPTPAPPPPSSASRSQGRVRLVQLWNDGQLLVSTEPGTLSAWHVTNKAAAFCFAVDIAAEIHDHTTTVQQQQQRNQSSSFDATTVIITTASFTVRSPQVLSSLSPVAHVVRFVCRDEEYKHYYVATDRHVLVLSSIGAVLSVLWVEGTNPFDPNTPTQPAIAASTIPSAGLTSTFSTRTFSTRSNGALGSAVLSSQTLAEPITSIAYCNFKCHSSINVLLCGHANGCASVWTVFSDVSPSSPSIRSIRFHSCLAVEKGTAVTSIAPVMETSMVIFGLSGGGVVVLGLPPNVVVEGGESGAN</sequence>
<evidence type="ECO:0000313" key="1">
    <source>
        <dbReference type="EMBL" id="CUE73494.1"/>
    </source>
</evidence>
<accession>A0A0S4IIX5</accession>
<dbReference type="Proteomes" id="UP000051952">
    <property type="component" value="Unassembled WGS sequence"/>
</dbReference>
<dbReference type="AlphaFoldDB" id="A0A0S4IIX5"/>
<keyword evidence="2" id="KW-1185">Reference proteome</keyword>
<organism evidence="1 2">
    <name type="scientific">Bodo saltans</name>
    <name type="common">Flagellated protozoan</name>
    <dbReference type="NCBI Taxonomy" id="75058"/>
    <lineage>
        <taxon>Eukaryota</taxon>
        <taxon>Discoba</taxon>
        <taxon>Euglenozoa</taxon>
        <taxon>Kinetoplastea</taxon>
        <taxon>Metakinetoplastina</taxon>
        <taxon>Eubodonida</taxon>
        <taxon>Bodonidae</taxon>
        <taxon>Bodo</taxon>
    </lineage>
</organism>
<feature type="non-terminal residue" evidence="1">
    <location>
        <position position="1"/>
    </location>
</feature>
<dbReference type="EMBL" id="CYKH01000152">
    <property type="protein sequence ID" value="CUE73494.1"/>
    <property type="molecule type" value="Genomic_DNA"/>
</dbReference>